<proteinExistence type="predicted"/>
<protein>
    <submittedName>
        <fullName evidence="1">Glycosyltransferase</fullName>
    </submittedName>
</protein>
<dbReference type="AlphaFoldDB" id="A0A1V1P240"/>
<evidence type="ECO:0000313" key="1">
    <source>
        <dbReference type="EMBL" id="ETR68937.1"/>
    </source>
</evidence>
<comment type="caution">
    <text evidence="1">The sequence shown here is derived from an EMBL/GenBank/DDBJ whole genome shotgun (WGS) entry which is preliminary data.</text>
</comment>
<name>A0A1V1P240_9BACT</name>
<dbReference type="Proteomes" id="UP000189670">
    <property type="component" value="Unassembled WGS sequence"/>
</dbReference>
<evidence type="ECO:0000313" key="2">
    <source>
        <dbReference type="Proteomes" id="UP000189670"/>
    </source>
</evidence>
<sequence>MPRRTFFHGRWINHSGFYPDRQLRLFKRTCAKWIGERVHERVEIDGEIGTLSCDLHHFPFEGTVTGMEDTSNRYSSLQSQNLFDEGKRFTLWRMILRPFGKFLEVYIWKRGFLDGIPGFFIAINSAHSMFLRYIKLRELEKGYFCQIRRKMVVFIFIKSIGWK</sequence>
<keyword evidence="1" id="KW-0808">Transferase</keyword>
<dbReference type="EMBL" id="ATBP01000792">
    <property type="protein sequence ID" value="ETR68937.1"/>
    <property type="molecule type" value="Genomic_DNA"/>
</dbReference>
<accession>A0A1V1P240</accession>
<reference evidence="2" key="1">
    <citation type="submission" date="2012-11" db="EMBL/GenBank/DDBJ databases">
        <authorList>
            <person name="Lucero-Rivera Y.E."/>
            <person name="Tovar-Ramirez D."/>
        </authorList>
    </citation>
    <scope>NUCLEOTIDE SEQUENCE [LARGE SCALE GENOMIC DNA]</scope>
    <source>
        <strain evidence="2">Araruama</strain>
    </source>
</reference>
<organism evidence="1 2">
    <name type="scientific">Candidatus Magnetoglobus multicellularis str. Araruama</name>
    <dbReference type="NCBI Taxonomy" id="890399"/>
    <lineage>
        <taxon>Bacteria</taxon>
        <taxon>Pseudomonadati</taxon>
        <taxon>Thermodesulfobacteriota</taxon>
        <taxon>Desulfobacteria</taxon>
        <taxon>Desulfobacterales</taxon>
        <taxon>Desulfobacteraceae</taxon>
        <taxon>Candidatus Magnetoglobus</taxon>
    </lineage>
</organism>
<dbReference type="GO" id="GO:0016740">
    <property type="term" value="F:transferase activity"/>
    <property type="evidence" value="ECO:0007669"/>
    <property type="project" value="UniProtKB-KW"/>
</dbReference>
<gene>
    <name evidence="1" type="ORF">OMM_10040</name>
</gene>